<proteinExistence type="predicted"/>
<feature type="transmembrane region" description="Helical" evidence="1">
    <location>
        <begin position="236"/>
        <end position="254"/>
    </location>
</feature>
<keyword evidence="3" id="KW-1185">Reference proteome</keyword>
<dbReference type="EMBL" id="JACJMO010000002">
    <property type="protein sequence ID" value="MBM6856400.1"/>
    <property type="molecule type" value="Genomic_DNA"/>
</dbReference>
<dbReference type="Proteomes" id="UP000698924">
    <property type="component" value="Unassembled WGS sequence"/>
</dbReference>
<feature type="transmembrane region" description="Helical" evidence="1">
    <location>
        <begin position="83"/>
        <end position="101"/>
    </location>
</feature>
<evidence type="ECO:0000313" key="3">
    <source>
        <dbReference type="Proteomes" id="UP000698924"/>
    </source>
</evidence>
<feature type="transmembrane region" description="Helical" evidence="1">
    <location>
        <begin position="355"/>
        <end position="376"/>
    </location>
</feature>
<feature type="transmembrane region" description="Helical" evidence="1">
    <location>
        <begin position="170"/>
        <end position="188"/>
    </location>
</feature>
<dbReference type="AlphaFoldDB" id="A0AA40ZRU6"/>
<dbReference type="NCBIfam" id="TIGR04370">
    <property type="entry name" value="glyco_rpt_poly"/>
    <property type="match status" value="1"/>
</dbReference>
<sequence length="434" mass="49940">MENVKSGYLQKNTKRHIGSGNKQPNMILIIFLFIISLLLYIQYKKEGRWINIVSILAGPYLLLVALNNIFIHRLGFFLISDKVLLMLLCGIICFYIGTIFVNNKKQGQVIEEDNLKKLKAYHIKAMTITLYIIALIGLIKVKSLITSGAFSAINIDDAEGIMGNGIVGHLLNLSYSICPIVFLYWTYYPKKILYLLPIILLIIITFSTLIKYNIIGFFVILFMFTMIYRKSLLRKALFTLVIFVTVIFISNYAFTFAMKEVEVESAFYYNHLWKYCSGSIIYDNYIFSLGIRPETNLAYKILTFIFALPNMFLGKLYDVTYFQHEAQQHLPVHNEGETSNVVDAIGYIFPSNGNALEVICFCIVLIIIGFISALIYKKGITQSNKLHTYLAIYLTYFVFFSFFGTFYIVSGPWEILVYSLLIPSLFYKKTRICK</sequence>
<keyword evidence="1" id="KW-0472">Membrane</keyword>
<feature type="transmembrane region" description="Helical" evidence="1">
    <location>
        <begin position="194"/>
        <end position="224"/>
    </location>
</feature>
<feature type="transmembrane region" description="Helical" evidence="1">
    <location>
        <begin position="49"/>
        <end position="71"/>
    </location>
</feature>
<comment type="caution">
    <text evidence="2">The sequence shown here is derived from an EMBL/GenBank/DDBJ whole genome shotgun (WGS) entry which is preliminary data.</text>
</comment>
<reference evidence="2 3" key="1">
    <citation type="journal article" date="2021" name="Sci. Rep.">
        <title>The distribution of antibiotic resistance genes in chicken gut microbiota commensals.</title>
        <authorList>
            <person name="Juricova H."/>
            <person name="Matiasovicova J."/>
            <person name="Kubasova T."/>
            <person name="Cejkova D."/>
            <person name="Rychlik I."/>
        </authorList>
    </citation>
    <scope>NUCLEOTIDE SEQUENCE [LARGE SCALE GENOMIC DNA]</scope>
    <source>
        <strain evidence="2 3">An421</strain>
    </source>
</reference>
<feature type="transmembrane region" description="Helical" evidence="1">
    <location>
        <begin position="388"/>
        <end position="409"/>
    </location>
</feature>
<feature type="transmembrane region" description="Helical" evidence="1">
    <location>
        <begin position="121"/>
        <end position="139"/>
    </location>
</feature>
<protein>
    <submittedName>
        <fullName evidence="2">Oligosaccharide repeat unit polymerase</fullName>
    </submittedName>
</protein>
<gene>
    <name evidence="2" type="ORF">H6D15_02065</name>
</gene>
<evidence type="ECO:0000313" key="2">
    <source>
        <dbReference type="EMBL" id="MBM6856400.1"/>
    </source>
</evidence>
<organism evidence="2 3">
    <name type="scientific">Caecibacteroides pullorum</name>
    <dbReference type="NCBI Taxonomy" id="2725562"/>
    <lineage>
        <taxon>Bacteria</taxon>
        <taxon>Pseudomonadati</taxon>
        <taxon>Bacteroidota</taxon>
        <taxon>Bacteroidia</taxon>
        <taxon>Bacteroidales</taxon>
        <taxon>Bacteroidaceae</taxon>
        <taxon>Caecibacteroides</taxon>
    </lineage>
</organism>
<name>A0AA40ZRU6_9BACT</name>
<keyword evidence="1" id="KW-1133">Transmembrane helix</keyword>
<accession>A0AA40ZRU6</accession>
<feature type="transmembrane region" description="Helical" evidence="1">
    <location>
        <begin position="25"/>
        <end position="43"/>
    </location>
</feature>
<feature type="transmembrane region" description="Helical" evidence="1">
    <location>
        <begin position="297"/>
        <end position="317"/>
    </location>
</feature>
<dbReference type="RefSeq" id="WP_204970921.1">
    <property type="nucleotide sequence ID" value="NZ_JAAZTS010000002.1"/>
</dbReference>
<keyword evidence="1" id="KW-0812">Transmembrane</keyword>
<evidence type="ECO:0000256" key="1">
    <source>
        <dbReference type="SAM" id="Phobius"/>
    </source>
</evidence>